<dbReference type="PANTHER" id="PTHR10629">
    <property type="entry name" value="CYTOSINE-SPECIFIC METHYLTRANSFERASE"/>
    <property type="match status" value="1"/>
</dbReference>
<keyword evidence="5 8" id="KW-0949">S-adenosyl-L-methionine</keyword>
<dbReference type="Gene3D" id="3.90.120.10">
    <property type="entry name" value="DNA Methylase, subunit A, domain 2"/>
    <property type="match status" value="1"/>
</dbReference>
<dbReference type="InterPro" id="IPR031303">
    <property type="entry name" value="C5_meth_CS"/>
</dbReference>
<evidence type="ECO:0000256" key="4">
    <source>
        <dbReference type="ARBA" id="ARBA00022679"/>
    </source>
</evidence>
<dbReference type="EMBL" id="JAWWNJ010000038">
    <property type="protein sequence ID" value="KAK7021636.1"/>
    <property type="molecule type" value="Genomic_DNA"/>
</dbReference>
<reference evidence="12 13" key="1">
    <citation type="journal article" date="2024" name="J Genomics">
        <title>Draft genome sequencing and assembly of Favolaschia claudopus CIRM-BRFM 2984 isolated from oak limbs.</title>
        <authorList>
            <person name="Navarro D."/>
            <person name="Drula E."/>
            <person name="Chaduli D."/>
            <person name="Cazenave R."/>
            <person name="Ahrendt S."/>
            <person name="Wang J."/>
            <person name="Lipzen A."/>
            <person name="Daum C."/>
            <person name="Barry K."/>
            <person name="Grigoriev I.V."/>
            <person name="Favel A."/>
            <person name="Rosso M.N."/>
            <person name="Martin F."/>
        </authorList>
    </citation>
    <scope>NUCLEOTIDE SEQUENCE [LARGE SCALE GENOMIC DNA]</scope>
    <source>
        <strain evidence="12 13">CIRM-BRFM 2984</strain>
    </source>
</reference>
<dbReference type="PROSITE" id="PS51038">
    <property type="entry name" value="BAH"/>
    <property type="match status" value="1"/>
</dbReference>
<dbReference type="Gene3D" id="2.30.30.490">
    <property type="match status" value="1"/>
</dbReference>
<protein>
    <recommendedName>
        <fullName evidence="2">DNA (cytosine-5-)-methyltransferase</fullName>
        <ecNumber evidence="2">2.1.1.37</ecNumber>
    </recommendedName>
</protein>
<evidence type="ECO:0000313" key="13">
    <source>
        <dbReference type="Proteomes" id="UP001362999"/>
    </source>
</evidence>
<gene>
    <name evidence="12" type="ORF">R3P38DRAFT_2533509</name>
</gene>
<dbReference type="Pfam" id="PF00145">
    <property type="entry name" value="DNA_methylase"/>
    <property type="match status" value="1"/>
</dbReference>
<dbReference type="PANTHER" id="PTHR10629:SF52">
    <property type="entry name" value="DNA (CYTOSINE-5)-METHYLTRANSFERASE 1"/>
    <property type="match status" value="1"/>
</dbReference>
<dbReference type="PROSITE" id="PS00095">
    <property type="entry name" value="C5_MTASE_2"/>
    <property type="match status" value="1"/>
</dbReference>
<evidence type="ECO:0000256" key="5">
    <source>
        <dbReference type="ARBA" id="ARBA00022691"/>
    </source>
</evidence>
<feature type="compositionally biased region" description="Basic residues" evidence="10">
    <location>
        <begin position="685"/>
        <end position="694"/>
    </location>
</feature>
<dbReference type="GO" id="GO:0003682">
    <property type="term" value="F:chromatin binding"/>
    <property type="evidence" value="ECO:0007669"/>
    <property type="project" value="InterPro"/>
</dbReference>
<accession>A0AAW0B7S8</accession>
<dbReference type="GO" id="GO:0003886">
    <property type="term" value="F:DNA (cytosine-5-)-methyltransferase activity"/>
    <property type="evidence" value="ECO:0007669"/>
    <property type="project" value="UniProtKB-EC"/>
</dbReference>
<dbReference type="PRINTS" id="PR00105">
    <property type="entry name" value="C5METTRFRASE"/>
</dbReference>
<evidence type="ECO:0000256" key="2">
    <source>
        <dbReference type="ARBA" id="ARBA00011975"/>
    </source>
</evidence>
<evidence type="ECO:0000256" key="6">
    <source>
        <dbReference type="ARBA" id="ARBA00023125"/>
    </source>
</evidence>
<dbReference type="InterPro" id="IPR001025">
    <property type="entry name" value="BAH_dom"/>
</dbReference>
<dbReference type="InterPro" id="IPR050390">
    <property type="entry name" value="C5-Methyltransferase"/>
</dbReference>
<dbReference type="GO" id="GO:0032259">
    <property type="term" value="P:methylation"/>
    <property type="evidence" value="ECO:0007669"/>
    <property type="project" value="UniProtKB-KW"/>
</dbReference>
<evidence type="ECO:0000256" key="7">
    <source>
        <dbReference type="ARBA" id="ARBA00023242"/>
    </source>
</evidence>
<dbReference type="AlphaFoldDB" id="A0AAW0B7S8"/>
<comment type="caution">
    <text evidence="12">The sequence shown here is derived from an EMBL/GenBank/DDBJ whole genome shotgun (WGS) entry which is preliminary data.</text>
</comment>
<dbReference type="InterPro" id="IPR029063">
    <property type="entry name" value="SAM-dependent_MTases_sf"/>
</dbReference>
<comment type="subcellular location">
    <subcellularLocation>
        <location evidence="1">Nucleus</location>
    </subcellularLocation>
</comment>
<evidence type="ECO:0000313" key="12">
    <source>
        <dbReference type="EMBL" id="KAK7021636.1"/>
    </source>
</evidence>
<evidence type="ECO:0000256" key="8">
    <source>
        <dbReference type="PROSITE-ProRule" id="PRU01016"/>
    </source>
</evidence>
<evidence type="ECO:0000256" key="1">
    <source>
        <dbReference type="ARBA" id="ARBA00004123"/>
    </source>
</evidence>
<comment type="similarity">
    <text evidence="8 9">Belongs to the class I-like SAM-binding methyltransferase superfamily. C5-methyltransferase family.</text>
</comment>
<feature type="domain" description="BAH" evidence="11">
    <location>
        <begin position="1"/>
        <end position="131"/>
    </location>
</feature>
<sequence length="760" mass="83348">KGDLVAVAAGDDANKKRMHEEASFSRFCGKALAASAWFCQVMYFFVDAGHGVKMSHVQWFVHGSRVLGELGHPNELFLIDECDDIPVNSIIQKCSLYKLALGEDSALKYEEGEFFGRSVSRFEFTDFHDLETCSRLLEHCPTHKPCISCGLRAEQQALASVQQVHGGLFRSGEEFHIGDFAYILPALEANEQHCLLLAQILQVDWECHCLHVRYWERQGITDTHHICQSTRTDTVDIARLDGKFFVRAVPAGNGMESWVTAHPDNFFTIPQRTTRSSQRTETPANACGTCYFRHCADLKQLEEYSQLHGPVSVLDVCCGAGGLSHGLTQSGFFEVELAVDQDILAANTFRENNPRSTVVCTDLNSFLKFSSDRKRGKITDPLVSSDGGVIPNHTVPRLLNLGVLCGGTPCGSFSAANRHESRSICRSSIPLVMAGLASIYRPKFVVFENVPEFIHHSIDDPLGDGLIQQAMLKAMCRSLIEAGFQVRIGILNAAQHGCAQNRSRFIILGARRGLKLPNLPALSHSSNSPHNYSLFLKGEFVPRATRHSGTAAAPHPLISLDDAINDLVSLDTIPIDLSSISCRESQGLNGEQRSGEKGQCPQFDPTLAPVGYRTGVPYAKPASNRYQNSLRSNDSTTVTQHVTNSVPLSLVCKVYQGAASGDTYKVLVEDAPCNTLLTTADPRSGNRRSLHPTQKRSISAREAARVQGFPDDYNFVSDRVKDVSTYKSIYKLIGNAVPVPLAAAISRTLSTALITSPNVR</sequence>
<feature type="region of interest" description="Disordered" evidence="10">
    <location>
        <begin position="679"/>
        <end position="701"/>
    </location>
</feature>
<name>A0AAW0B7S8_9AGAR</name>
<dbReference type="EC" id="2.1.1.37" evidence="2"/>
<dbReference type="GO" id="GO:0005634">
    <property type="term" value="C:nucleus"/>
    <property type="evidence" value="ECO:0007669"/>
    <property type="project" value="UniProtKB-SubCell"/>
</dbReference>
<dbReference type="Proteomes" id="UP001362999">
    <property type="component" value="Unassembled WGS sequence"/>
</dbReference>
<evidence type="ECO:0000256" key="9">
    <source>
        <dbReference type="RuleBase" id="RU000416"/>
    </source>
</evidence>
<dbReference type="GO" id="GO:0003677">
    <property type="term" value="F:DNA binding"/>
    <property type="evidence" value="ECO:0007669"/>
    <property type="project" value="UniProtKB-KW"/>
</dbReference>
<evidence type="ECO:0000256" key="3">
    <source>
        <dbReference type="ARBA" id="ARBA00022603"/>
    </source>
</evidence>
<keyword evidence="6" id="KW-0238">DNA-binding</keyword>
<dbReference type="PROSITE" id="PS51679">
    <property type="entry name" value="SAM_MT_C5"/>
    <property type="match status" value="1"/>
</dbReference>
<dbReference type="GO" id="GO:0044027">
    <property type="term" value="P:negative regulation of gene expression via chromosomal CpG island methylation"/>
    <property type="evidence" value="ECO:0007669"/>
    <property type="project" value="TreeGrafter"/>
</dbReference>
<dbReference type="InterPro" id="IPR001525">
    <property type="entry name" value="C5_MeTfrase"/>
</dbReference>
<keyword evidence="7" id="KW-0539">Nucleus</keyword>
<dbReference type="SUPFAM" id="SSF53335">
    <property type="entry name" value="S-adenosyl-L-methionine-dependent methyltransferases"/>
    <property type="match status" value="1"/>
</dbReference>
<proteinExistence type="inferred from homology"/>
<evidence type="ECO:0000259" key="11">
    <source>
        <dbReference type="PROSITE" id="PS51038"/>
    </source>
</evidence>
<dbReference type="Gene3D" id="3.40.50.150">
    <property type="entry name" value="Vaccinia Virus protein VP39"/>
    <property type="match status" value="1"/>
</dbReference>
<dbReference type="Pfam" id="PF01426">
    <property type="entry name" value="BAH"/>
    <property type="match status" value="1"/>
</dbReference>
<feature type="active site" evidence="8">
    <location>
        <position position="410"/>
    </location>
</feature>
<keyword evidence="4 8" id="KW-0808">Transferase</keyword>
<dbReference type="NCBIfam" id="TIGR00675">
    <property type="entry name" value="dcm"/>
    <property type="match status" value="1"/>
</dbReference>
<keyword evidence="3 8" id="KW-0489">Methyltransferase</keyword>
<organism evidence="12 13">
    <name type="scientific">Favolaschia claudopus</name>
    <dbReference type="NCBI Taxonomy" id="2862362"/>
    <lineage>
        <taxon>Eukaryota</taxon>
        <taxon>Fungi</taxon>
        <taxon>Dikarya</taxon>
        <taxon>Basidiomycota</taxon>
        <taxon>Agaricomycotina</taxon>
        <taxon>Agaricomycetes</taxon>
        <taxon>Agaricomycetidae</taxon>
        <taxon>Agaricales</taxon>
        <taxon>Marasmiineae</taxon>
        <taxon>Mycenaceae</taxon>
        <taxon>Favolaschia</taxon>
    </lineage>
</organism>
<feature type="non-terminal residue" evidence="12">
    <location>
        <position position="1"/>
    </location>
</feature>
<dbReference type="InterPro" id="IPR043151">
    <property type="entry name" value="BAH_sf"/>
</dbReference>
<evidence type="ECO:0000256" key="10">
    <source>
        <dbReference type="SAM" id="MobiDB-lite"/>
    </source>
</evidence>
<keyword evidence="13" id="KW-1185">Reference proteome</keyword>